<keyword evidence="3" id="KW-0633">Potassium transport</keyword>
<keyword evidence="6" id="KW-0630">Potassium</keyword>
<keyword evidence="9 11" id="KW-0472">Membrane</keyword>
<evidence type="ECO:0000256" key="6">
    <source>
        <dbReference type="ARBA" id="ARBA00022958"/>
    </source>
</evidence>
<evidence type="ECO:0000256" key="11">
    <source>
        <dbReference type="SAM" id="Phobius"/>
    </source>
</evidence>
<evidence type="ECO:0000256" key="1">
    <source>
        <dbReference type="ARBA" id="ARBA00004141"/>
    </source>
</evidence>
<proteinExistence type="predicted"/>
<evidence type="ECO:0000256" key="2">
    <source>
        <dbReference type="ARBA" id="ARBA00022448"/>
    </source>
</evidence>
<feature type="transmembrane region" description="Helical" evidence="11">
    <location>
        <begin position="83"/>
        <end position="103"/>
    </location>
</feature>
<dbReference type="GO" id="GO:0005249">
    <property type="term" value="F:voltage-gated potassium channel activity"/>
    <property type="evidence" value="ECO:0007669"/>
    <property type="project" value="InterPro"/>
</dbReference>
<dbReference type="GO" id="GO:0001508">
    <property type="term" value="P:action potential"/>
    <property type="evidence" value="ECO:0007669"/>
    <property type="project" value="TreeGrafter"/>
</dbReference>
<evidence type="ECO:0000256" key="8">
    <source>
        <dbReference type="ARBA" id="ARBA00023065"/>
    </source>
</evidence>
<keyword evidence="2" id="KW-0813">Transport</keyword>
<feature type="transmembrane region" description="Helical" evidence="11">
    <location>
        <begin position="21"/>
        <end position="39"/>
    </location>
</feature>
<keyword evidence="10" id="KW-0407">Ion channel</keyword>
<dbReference type="EMBL" id="CP001810">
    <property type="protein sequence ID" value="ADL35007.1"/>
    <property type="molecule type" value="Genomic_DNA"/>
</dbReference>
<evidence type="ECO:0000256" key="10">
    <source>
        <dbReference type="ARBA" id="ARBA00023303"/>
    </source>
</evidence>
<keyword evidence="5" id="KW-0631">Potassium channel</keyword>
<name>E0RY52_BUTPB</name>
<evidence type="ECO:0000256" key="3">
    <source>
        <dbReference type="ARBA" id="ARBA00022538"/>
    </source>
</evidence>
<reference evidence="13 14" key="1">
    <citation type="journal article" date="2010" name="PLoS ONE">
        <title>The glycobiome of the rumen bacterium Butyrivibrio proteoclasticus B316(T) highlights adaptation to a polysaccharide-rich environment.</title>
        <authorList>
            <person name="Kelly W.J."/>
            <person name="Leahy S.C."/>
            <person name="Altermann E."/>
            <person name="Yeoman C.J."/>
            <person name="Dunne J.C."/>
            <person name="Kong Z."/>
            <person name="Pacheco D.M."/>
            <person name="Li D."/>
            <person name="Noel S.J."/>
            <person name="Moon C.D."/>
            <person name="Cookson A.L."/>
            <person name="Attwood G.T."/>
        </authorList>
    </citation>
    <scope>NUCLEOTIDE SEQUENCE [LARGE SCALE GENOMIC DNA]</scope>
    <source>
        <strain evidence="14">ATCC 51982 / DSM 14932 / B316</strain>
    </source>
</reference>
<keyword evidence="8" id="KW-0406">Ion transport</keyword>
<evidence type="ECO:0000313" key="13">
    <source>
        <dbReference type="EMBL" id="ADL35007.1"/>
    </source>
</evidence>
<dbReference type="SUPFAM" id="SSF81324">
    <property type="entry name" value="Voltage-gated potassium channels"/>
    <property type="match status" value="1"/>
</dbReference>
<dbReference type="STRING" id="515622.bpr_I2274"/>
<dbReference type="InterPro" id="IPR028325">
    <property type="entry name" value="VG_K_chnl"/>
</dbReference>
<dbReference type="HOGENOM" id="CLU_011722_1_1_9"/>
<evidence type="ECO:0000256" key="4">
    <source>
        <dbReference type="ARBA" id="ARBA00022692"/>
    </source>
</evidence>
<feature type="transmembrane region" description="Helical" evidence="11">
    <location>
        <begin position="146"/>
        <end position="168"/>
    </location>
</feature>
<accession>E0RY52</accession>
<dbReference type="AlphaFoldDB" id="E0RY52"/>
<feature type="transmembrane region" description="Helical" evidence="11">
    <location>
        <begin position="205"/>
        <end position="230"/>
    </location>
</feature>
<gene>
    <name evidence="13" type="ordered locus">bpr_I2274</name>
</gene>
<evidence type="ECO:0000259" key="12">
    <source>
        <dbReference type="Pfam" id="PF00520"/>
    </source>
</evidence>
<dbReference type="InterPro" id="IPR005821">
    <property type="entry name" value="Ion_trans_dom"/>
</dbReference>
<comment type="subcellular location">
    <subcellularLocation>
        <location evidence="1">Membrane</location>
        <topology evidence="1">Multi-pass membrane protein</topology>
    </subcellularLocation>
</comment>
<dbReference type="Gene3D" id="1.10.287.70">
    <property type="match status" value="1"/>
</dbReference>
<keyword evidence="7 11" id="KW-1133">Transmembrane helix</keyword>
<dbReference type="GO" id="GO:0008076">
    <property type="term" value="C:voltage-gated potassium channel complex"/>
    <property type="evidence" value="ECO:0007669"/>
    <property type="project" value="InterPro"/>
</dbReference>
<evidence type="ECO:0000256" key="9">
    <source>
        <dbReference type="ARBA" id="ARBA00023136"/>
    </source>
</evidence>
<feature type="transmembrane region" description="Helical" evidence="11">
    <location>
        <begin position="180"/>
        <end position="198"/>
    </location>
</feature>
<dbReference type="PRINTS" id="PR00169">
    <property type="entry name" value="KCHANNEL"/>
</dbReference>
<feature type="transmembrane region" description="Helical" evidence="11">
    <location>
        <begin position="45"/>
        <end position="63"/>
    </location>
</feature>
<dbReference type="PANTHER" id="PTHR11537:SF254">
    <property type="entry name" value="POTASSIUM VOLTAGE-GATED CHANNEL PROTEIN SHAB"/>
    <property type="match status" value="1"/>
</dbReference>
<keyword evidence="14" id="KW-1185">Reference proteome</keyword>
<protein>
    <submittedName>
        <fullName evidence="13">Ion transport protein</fullName>
    </submittedName>
</protein>
<keyword evidence="4 11" id="KW-0812">Transmembrane</keyword>
<dbReference type="Pfam" id="PF00520">
    <property type="entry name" value="Ion_trans"/>
    <property type="match status" value="1"/>
</dbReference>
<organism evidence="13 14">
    <name type="scientific">Butyrivibrio proteoclasticus (strain ATCC 51982 / DSM 14932 / B316)</name>
    <name type="common">Clostridium proteoclasticum</name>
    <dbReference type="NCBI Taxonomy" id="515622"/>
    <lineage>
        <taxon>Bacteria</taxon>
        <taxon>Bacillati</taxon>
        <taxon>Bacillota</taxon>
        <taxon>Clostridia</taxon>
        <taxon>Lachnospirales</taxon>
        <taxon>Lachnospiraceae</taxon>
        <taxon>Butyrivibrio</taxon>
    </lineage>
</organism>
<evidence type="ECO:0000313" key="14">
    <source>
        <dbReference type="Proteomes" id="UP000001299"/>
    </source>
</evidence>
<dbReference type="KEGG" id="bpb:bpr_I2274"/>
<evidence type="ECO:0000256" key="5">
    <source>
        <dbReference type="ARBA" id="ARBA00022826"/>
    </source>
</evidence>
<dbReference type="RefSeq" id="WP_013281660.1">
    <property type="nucleotide sequence ID" value="NC_014387.1"/>
</dbReference>
<dbReference type="eggNOG" id="COG0569">
    <property type="taxonomic scope" value="Bacteria"/>
</dbReference>
<evidence type="ECO:0000256" key="7">
    <source>
        <dbReference type="ARBA" id="ARBA00022989"/>
    </source>
</evidence>
<feature type="domain" description="Ion transport" evidence="12">
    <location>
        <begin position="20"/>
        <end position="229"/>
    </location>
</feature>
<sequence>MRRRLFEIIETSNNDDKVSSIYDALMLLAIIISIVPLAFKKSYPVFRYMDVITTGMFIVDYFFRFITADYKLEERSATAFVKYPFTPWAIVDLISILPTVTVLNPGFKLFRLFRIVRTFRIFRVFKAFRYSRSIRIIAKVIKNSRSALLAVCTLAICYILISALVIFNVEADSFETLFDAIYWATVSLTTVGYGDIYPITTAGRIITMISSIFGIAIVALPAGVITAGYLDALNEAKTIEKDDD</sequence>
<dbReference type="PANTHER" id="PTHR11537">
    <property type="entry name" value="VOLTAGE-GATED POTASSIUM CHANNEL"/>
    <property type="match status" value="1"/>
</dbReference>
<dbReference type="Proteomes" id="UP000001299">
    <property type="component" value="Chromosome 1"/>
</dbReference>